<accession>A0A843WFH3</accession>
<dbReference type="Proteomes" id="UP000652761">
    <property type="component" value="Unassembled WGS sequence"/>
</dbReference>
<proteinExistence type="predicted"/>
<dbReference type="EMBL" id="NMUH01003203">
    <property type="protein sequence ID" value="MQM04371.1"/>
    <property type="molecule type" value="Genomic_DNA"/>
</dbReference>
<organism evidence="1 2">
    <name type="scientific">Colocasia esculenta</name>
    <name type="common">Wild taro</name>
    <name type="synonym">Arum esculentum</name>
    <dbReference type="NCBI Taxonomy" id="4460"/>
    <lineage>
        <taxon>Eukaryota</taxon>
        <taxon>Viridiplantae</taxon>
        <taxon>Streptophyta</taxon>
        <taxon>Embryophyta</taxon>
        <taxon>Tracheophyta</taxon>
        <taxon>Spermatophyta</taxon>
        <taxon>Magnoliopsida</taxon>
        <taxon>Liliopsida</taxon>
        <taxon>Araceae</taxon>
        <taxon>Aroideae</taxon>
        <taxon>Colocasieae</taxon>
        <taxon>Colocasia</taxon>
    </lineage>
</organism>
<reference evidence="1" key="1">
    <citation type="submission" date="2017-07" db="EMBL/GenBank/DDBJ databases">
        <title>Taro Niue Genome Assembly and Annotation.</title>
        <authorList>
            <person name="Atibalentja N."/>
            <person name="Keating K."/>
            <person name="Fields C.J."/>
        </authorList>
    </citation>
    <scope>NUCLEOTIDE SEQUENCE</scope>
    <source>
        <strain evidence="1">Niue_2</strain>
        <tissue evidence="1">Leaf</tissue>
    </source>
</reference>
<evidence type="ECO:0000313" key="1">
    <source>
        <dbReference type="EMBL" id="MQM04371.1"/>
    </source>
</evidence>
<keyword evidence="2" id="KW-1185">Reference proteome</keyword>
<name>A0A843WFH3_COLES</name>
<sequence>MLKLITKHTSDTEVISAIGRKFLGSKALDSIKFHHKSLDHLKWRPWRFRFSLRFRVHQHDEATDSRIRKRG</sequence>
<gene>
    <name evidence="1" type="ORF">Taro_037166</name>
</gene>
<dbReference type="AlphaFoldDB" id="A0A843WFH3"/>
<evidence type="ECO:0000313" key="2">
    <source>
        <dbReference type="Proteomes" id="UP000652761"/>
    </source>
</evidence>
<comment type="caution">
    <text evidence="1">The sequence shown here is derived from an EMBL/GenBank/DDBJ whole genome shotgun (WGS) entry which is preliminary data.</text>
</comment>
<protein>
    <submittedName>
        <fullName evidence="1">Uncharacterized protein</fullName>
    </submittedName>
</protein>